<name>A0A3B0UAK7_9ZZZZ</name>
<feature type="region of interest" description="Disordered" evidence="1">
    <location>
        <begin position="72"/>
        <end position="104"/>
    </location>
</feature>
<accession>A0A3B0UAK7</accession>
<organism evidence="2">
    <name type="scientific">hydrothermal vent metagenome</name>
    <dbReference type="NCBI Taxonomy" id="652676"/>
    <lineage>
        <taxon>unclassified sequences</taxon>
        <taxon>metagenomes</taxon>
        <taxon>ecological metagenomes</taxon>
    </lineage>
</organism>
<dbReference type="PROSITE" id="PS51257">
    <property type="entry name" value="PROKAR_LIPOPROTEIN"/>
    <property type="match status" value="1"/>
</dbReference>
<reference evidence="2" key="1">
    <citation type="submission" date="2018-06" db="EMBL/GenBank/DDBJ databases">
        <authorList>
            <person name="Zhirakovskaya E."/>
        </authorList>
    </citation>
    <scope>NUCLEOTIDE SEQUENCE</scope>
</reference>
<feature type="compositionally biased region" description="Polar residues" evidence="1">
    <location>
        <begin position="82"/>
        <end position="93"/>
    </location>
</feature>
<protein>
    <submittedName>
        <fullName evidence="2">Uncharacterized protein</fullName>
    </submittedName>
</protein>
<evidence type="ECO:0000313" key="2">
    <source>
        <dbReference type="EMBL" id="VAW21589.1"/>
    </source>
</evidence>
<gene>
    <name evidence="2" type="ORF">MNBD_ALPHA11-855</name>
</gene>
<evidence type="ECO:0000256" key="1">
    <source>
        <dbReference type="SAM" id="MobiDB-lite"/>
    </source>
</evidence>
<sequence length="206" mass="22559">MNRLSSLFDTRLVQMRRFAGIAGVALLVPVLSACVTVEGTNALVDPSTFEREVMNETLQGLGVIDREEKETLSTPRAPLVLPNQTASLPQPTDRNSDELPEDSDNVQIDLTGISEADLVRLRNARVIDLRSLGGRPLTEAETRQLTARMNAERLTGSGKRPLFLPPDRYFTTINSVDLVCLAANGDLVPLTDPRCPPEIRAALQNN</sequence>
<dbReference type="AlphaFoldDB" id="A0A3B0UAK7"/>
<dbReference type="EMBL" id="UOEQ01000362">
    <property type="protein sequence ID" value="VAW21589.1"/>
    <property type="molecule type" value="Genomic_DNA"/>
</dbReference>
<proteinExistence type="predicted"/>